<keyword evidence="6" id="KW-1185">Reference proteome</keyword>
<dbReference type="PANTHER" id="PTHR32347">
    <property type="entry name" value="EFFLUX SYSTEM COMPONENT YKNX-RELATED"/>
    <property type="match status" value="1"/>
</dbReference>
<gene>
    <name evidence="5" type="ORF">PPEP_b0065</name>
</gene>
<keyword evidence="4" id="KW-0732">Signal</keyword>
<organism evidence="5 6">
    <name type="scientific">Pseudoalteromonas peptidolytica F12-50-A1</name>
    <dbReference type="NCBI Taxonomy" id="1315280"/>
    <lineage>
        <taxon>Bacteria</taxon>
        <taxon>Pseudomonadati</taxon>
        <taxon>Pseudomonadota</taxon>
        <taxon>Gammaproteobacteria</taxon>
        <taxon>Alteromonadales</taxon>
        <taxon>Pseudoalteromonadaceae</taxon>
        <taxon>Pseudoalteromonas</taxon>
    </lineage>
</organism>
<proteinExistence type="predicted"/>
<accession>A0A8I0T5D7</accession>
<evidence type="ECO:0000256" key="4">
    <source>
        <dbReference type="SAM" id="SignalP"/>
    </source>
</evidence>
<dbReference type="AlphaFoldDB" id="A0A8I0T5D7"/>
<name>A0A8I0T5D7_9GAMM</name>
<sequence length="316" mass="35007">MRSYIISLALLTSSQAFAKQIIISGVIKAGETQVFHAPMSDSWKTQVQWMLPEGEVANKGDVVVVYDSGSIATSIDQDKVALDAAKDEYKRIEQDGAQKILEAQFQLKKTILLVERAKIDASVPKANISTYDYEQYQLKLEKAIIENHKAEISLSKAETEAKANTQKQRLEIKRLEASLTHNQEQLEKMSLMASNSGPILYADHPWNGNKLFAGATVQPGWKVAEIPSIAGLYLEAWIHEVDAAGIKEGQTADLKFDAFRPSSTPSTLTELSTQPEKRQDWGQGMYYRAKFTFNTDLPLLPGMSGSITLPGGKNEK</sequence>
<keyword evidence="2 3" id="KW-0175">Coiled coil</keyword>
<dbReference type="GO" id="GO:0030313">
    <property type="term" value="C:cell envelope"/>
    <property type="evidence" value="ECO:0007669"/>
    <property type="project" value="UniProtKB-SubCell"/>
</dbReference>
<feature type="coiled-coil region" evidence="3">
    <location>
        <begin position="133"/>
        <end position="176"/>
    </location>
</feature>
<evidence type="ECO:0000313" key="5">
    <source>
        <dbReference type="EMBL" id="MBE0348361.1"/>
    </source>
</evidence>
<dbReference type="Proteomes" id="UP000660708">
    <property type="component" value="Unassembled WGS sequence"/>
</dbReference>
<evidence type="ECO:0000256" key="2">
    <source>
        <dbReference type="ARBA" id="ARBA00023054"/>
    </source>
</evidence>
<feature type="chain" id="PRO_5034804598" description="HlyD family secretion protein" evidence="4">
    <location>
        <begin position="19"/>
        <end position="316"/>
    </location>
</feature>
<comment type="subcellular location">
    <subcellularLocation>
        <location evidence="1">Cell envelope</location>
    </subcellularLocation>
</comment>
<comment type="caution">
    <text evidence="5">The sequence shown here is derived from an EMBL/GenBank/DDBJ whole genome shotgun (WGS) entry which is preliminary data.</text>
</comment>
<feature type="signal peptide" evidence="4">
    <location>
        <begin position="1"/>
        <end position="18"/>
    </location>
</feature>
<dbReference type="Gene3D" id="2.40.30.170">
    <property type="match status" value="1"/>
</dbReference>
<dbReference type="InterPro" id="IPR050465">
    <property type="entry name" value="UPF0194_transport"/>
</dbReference>
<evidence type="ECO:0000313" key="6">
    <source>
        <dbReference type="Proteomes" id="UP000660708"/>
    </source>
</evidence>
<dbReference type="EMBL" id="AQHF01000033">
    <property type="protein sequence ID" value="MBE0348361.1"/>
    <property type="molecule type" value="Genomic_DNA"/>
</dbReference>
<evidence type="ECO:0000256" key="1">
    <source>
        <dbReference type="ARBA" id="ARBA00004196"/>
    </source>
</evidence>
<dbReference type="RefSeq" id="WP_147390066.1">
    <property type="nucleotide sequence ID" value="NZ_AQHF01000033.1"/>
</dbReference>
<evidence type="ECO:0000256" key="3">
    <source>
        <dbReference type="SAM" id="Coils"/>
    </source>
</evidence>
<reference evidence="5 6" key="1">
    <citation type="submission" date="2015-06" db="EMBL/GenBank/DDBJ databases">
        <title>Genome sequence of Pseudoalteromonas peptidolytica.</title>
        <authorList>
            <person name="Xie B.-B."/>
            <person name="Rong J.-C."/>
            <person name="Qin Q.-L."/>
            <person name="Zhang Y.-Z."/>
        </authorList>
    </citation>
    <scope>NUCLEOTIDE SEQUENCE [LARGE SCALE GENOMIC DNA]</scope>
    <source>
        <strain evidence="5 6">F12-50-A1</strain>
    </source>
</reference>
<protein>
    <recommendedName>
        <fullName evidence="7">HlyD family secretion protein</fullName>
    </recommendedName>
</protein>
<evidence type="ECO:0008006" key="7">
    <source>
        <dbReference type="Google" id="ProtNLM"/>
    </source>
</evidence>